<protein>
    <submittedName>
        <fullName evidence="1">Uncharacterized protein</fullName>
    </submittedName>
</protein>
<accession>A0A9D4SCJ2</accession>
<comment type="caution">
    <text evidence="1">The sequence shown here is derived from an EMBL/GenBank/DDBJ whole genome shotgun (WGS) entry which is preliminary data.</text>
</comment>
<dbReference type="AlphaFoldDB" id="A0A9D4SCJ2"/>
<sequence>MCARATKLGRIECPDGSRMRQVPARVSMPSFPMKVSPNVRSLAVVLAPLPHNRSLKSHLSLGVCVLERRTLADLCVTMGHACAKFKYASQCHRFR</sequence>
<reference evidence="1" key="2">
    <citation type="submission" date="2020-11" db="EMBL/GenBank/DDBJ databases">
        <authorList>
            <person name="McCartney M.A."/>
            <person name="Auch B."/>
            <person name="Kono T."/>
            <person name="Mallez S."/>
            <person name="Becker A."/>
            <person name="Gohl D.M."/>
            <person name="Silverstein K.A.T."/>
            <person name="Koren S."/>
            <person name="Bechman K.B."/>
            <person name="Herman A."/>
            <person name="Abrahante J.E."/>
            <person name="Garbe J."/>
        </authorList>
    </citation>
    <scope>NUCLEOTIDE SEQUENCE</scope>
    <source>
        <strain evidence="1">Duluth1</strain>
        <tissue evidence="1">Whole animal</tissue>
    </source>
</reference>
<proteinExistence type="predicted"/>
<evidence type="ECO:0000313" key="1">
    <source>
        <dbReference type="EMBL" id="KAH3898412.1"/>
    </source>
</evidence>
<dbReference type="Proteomes" id="UP000828390">
    <property type="component" value="Unassembled WGS sequence"/>
</dbReference>
<name>A0A9D4SCJ2_DREPO</name>
<dbReference type="EMBL" id="JAIWYP010000001">
    <property type="protein sequence ID" value="KAH3898412.1"/>
    <property type="molecule type" value="Genomic_DNA"/>
</dbReference>
<evidence type="ECO:0000313" key="2">
    <source>
        <dbReference type="Proteomes" id="UP000828390"/>
    </source>
</evidence>
<keyword evidence="2" id="KW-1185">Reference proteome</keyword>
<reference evidence="1" key="1">
    <citation type="journal article" date="2019" name="bioRxiv">
        <title>The Genome of the Zebra Mussel, Dreissena polymorpha: A Resource for Invasive Species Research.</title>
        <authorList>
            <person name="McCartney M.A."/>
            <person name="Auch B."/>
            <person name="Kono T."/>
            <person name="Mallez S."/>
            <person name="Zhang Y."/>
            <person name="Obille A."/>
            <person name="Becker A."/>
            <person name="Abrahante J.E."/>
            <person name="Garbe J."/>
            <person name="Badalamenti J.P."/>
            <person name="Herman A."/>
            <person name="Mangelson H."/>
            <person name="Liachko I."/>
            <person name="Sullivan S."/>
            <person name="Sone E.D."/>
            <person name="Koren S."/>
            <person name="Silverstein K.A.T."/>
            <person name="Beckman K.B."/>
            <person name="Gohl D.M."/>
        </authorList>
    </citation>
    <scope>NUCLEOTIDE SEQUENCE</scope>
    <source>
        <strain evidence="1">Duluth1</strain>
        <tissue evidence="1">Whole animal</tissue>
    </source>
</reference>
<gene>
    <name evidence="1" type="ORF">DPMN_022642</name>
</gene>
<organism evidence="1 2">
    <name type="scientific">Dreissena polymorpha</name>
    <name type="common">Zebra mussel</name>
    <name type="synonym">Mytilus polymorpha</name>
    <dbReference type="NCBI Taxonomy" id="45954"/>
    <lineage>
        <taxon>Eukaryota</taxon>
        <taxon>Metazoa</taxon>
        <taxon>Spiralia</taxon>
        <taxon>Lophotrochozoa</taxon>
        <taxon>Mollusca</taxon>
        <taxon>Bivalvia</taxon>
        <taxon>Autobranchia</taxon>
        <taxon>Heteroconchia</taxon>
        <taxon>Euheterodonta</taxon>
        <taxon>Imparidentia</taxon>
        <taxon>Neoheterodontei</taxon>
        <taxon>Myida</taxon>
        <taxon>Dreissenoidea</taxon>
        <taxon>Dreissenidae</taxon>
        <taxon>Dreissena</taxon>
    </lineage>
</organism>